<dbReference type="InterPro" id="IPR025412">
    <property type="entry name" value="DUF4304"/>
</dbReference>
<gene>
    <name evidence="1" type="ORF">SDC9_76105</name>
</gene>
<accession>A0A644YLV3</accession>
<sequence length="135" mass="15891">MTNFSKDEIIEKLKPHLKIAGFNKLRTNWHKEKNDTILVFNVQGSQWGPEYYLNLGIYIKALGTEVKPPVYHCHIQCRIEHEKYIDVNRIVADSLEWLGNHDNIQKLKRLFEANKLPLTTFLEANKFLKTVNIEE</sequence>
<dbReference type="EMBL" id="VSSQ01005546">
    <property type="protein sequence ID" value="MPM29565.1"/>
    <property type="molecule type" value="Genomic_DNA"/>
</dbReference>
<dbReference type="AlphaFoldDB" id="A0A644YLV3"/>
<proteinExistence type="predicted"/>
<protein>
    <recommendedName>
        <fullName evidence="2">DUF4304 domain-containing protein</fullName>
    </recommendedName>
</protein>
<organism evidence="1">
    <name type="scientific">bioreactor metagenome</name>
    <dbReference type="NCBI Taxonomy" id="1076179"/>
    <lineage>
        <taxon>unclassified sequences</taxon>
        <taxon>metagenomes</taxon>
        <taxon>ecological metagenomes</taxon>
    </lineage>
</organism>
<evidence type="ECO:0000313" key="1">
    <source>
        <dbReference type="EMBL" id="MPM29565.1"/>
    </source>
</evidence>
<reference evidence="1" key="1">
    <citation type="submission" date="2019-08" db="EMBL/GenBank/DDBJ databases">
        <authorList>
            <person name="Kucharzyk K."/>
            <person name="Murdoch R.W."/>
            <person name="Higgins S."/>
            <person name="Loffler F."/>
        </authorList>
    </citation>
    <scope>NUCLEOTIDE SEQUENCE</scope>
</reference>
<name>A0A644YLV3_9ZZZZ</name>
<comment type="caution">
    <text evidence="1">The sequence shown here is derived from an EMBL/GenBank/DDBJ whole genome shotgun (WGS) entry which is preliminary data.</text>
</comment>
<dbReference type="Pfam" id="PF14137">
    <property type="entry name" value="DUF4304"/>
    <property type="match status" value="1"/>
</dbReference>
<evidence type="ECO:0008006" key="2">
    <source>
        <dbReference type="Google" id="ProtNLM"/>
    </source>
</evidence>